<accession>A0A127PEP9</accession>
<keyword evidence="5 9" id="KW-0812">Transmembrane</keyword>
<evidence type="ECO:0000256" key="6">
    <source>
        <dbReference type="ARBA" id="ARBA00022989"/>
    </source>
</evidence>
<sequence length="493" mass="53025">MLPLPALLASVQIMPRRFPILAAPAWLPACAVIQNQQRFAVARGGIAIDQSIIWYLIVGALLLSMGLMASLLDRLPISPAMFYLPVGYILGPAVSGLINVAPAQHAELLTTLAKLALLLSLFTVGLKLRLPFRDHIWHLPLRLGVLAMLVTIPLVTLAGLFIFNLPLGAAILLGGILAPTDPVLASDVQIKHVSDRDRIRYSLTGEGGLNDGTAFPFVMLGLSLLGVPAAAAYTNDYALLHIAWGVAAGLVGGWFLGWLLGRLVVGLRRQFRLALGMEEFLGIGLIALAYGATELVHGIGFLAVFAAGLAMRRIESTNSGQQGVDPDQSPTVAHIPQASDKEEVATHPAKASAYMTETVLGFNMQLEQFAEFLMVTLTGILLSHIGFSAAGALLALLLFFVIRPLSVALALTGADVTPLQRRLMAWFGIKGIGSLYYLVFALQYRWTAPDGYRSAALAPHISSMVLTVVAMSIVMHGISSTPLMDMYQRRRRR</sequence>
<evidence type="ECO:0000313" key="11">
    <source>
        <dbReference type="EMBL" id="AMO96094.1"/>
    </source>
</evidence>
<feature type="transmembrane region" description="Helical" evidence="9">
    <location>
        <begin position="169"/>
        <end position="188"/>
    </location>
</feature>
<feature type="transmembrane region" description="Helical" evidence="9">
    <location>
        <begin position="81"/>
        <end position="102"/>
    </location>
</feature>
<dbReference type="GO" id="GO:0005886">
    <property type="term" value="C:plasma membrane"/>
    <property type="evidence" value="ECO:0007669"/>
    <property type="project" value="UniProtKB-SubCell"/>
</dbReference>
<protein>
    <submittedName>
        <fullName evidence="11">Sodium/hydrogen exchanger family protein</fullName>
    </submittedName>
</protein>
<evidence type="ECO:0000256" key="4">
    <source>
        <dbReference type="ARBA" id="ARBA00022475"/>
    </source>
</evidence>
<keyword evidence="4" id="KW-1003">Cell membrane</keyword>
<feature type="transmembrane region" description="Helical" evidence="9">
    <location>
        <begin position="464"/>
        <end position="484"/>
    </location>
</feature>
<organism evidence="11">
    <name type="scientific">Collimonas fungivorans</name>
    <dbReference type="NCBI Taxonomy" id="158899"/>
    <lineage>
        <taxon>Bacteria</taxon>
        <taxon>Pseudomonadati</taxon>
        <taxon>Pseudomonadota</taxon>
        <taxon>Betaproteobacteria</taxon>
        <taxon>Burkholderiales</taxon>
        <taxon>Oxalobacteraceae</taxon>
        <taxon>Collimonas</taxon>
    </lineage>
</organism>
<dbReference type="PANTHER" id="PTHR32507:SF8">
    <property type="entry name" value="CNH1P"/>
    <property type="match status" value="1"/>
</dbReference>
<dbReference type="PATRIC" id="fig|158899.10.peg.3440"/>
<feature type="transmembrane region" description="Helical" evidence="9">
    <location>
        <begin position="108"/>
        <end position="128"/>
    </location>
</feature>
<evidence type="ECO:0000256" key="9">
    <source>
        <dbReference type="SAM" id="Phobius"/>
    </source>
</evidence>
<evidence type="ECO:0000256" key="8">
    <source>
        <dbReference type="ARBA" id="ARBA00023136"/>
    </source>
</evidence>
<evidence type="ECO:0000256" key="7">
    <source>
        <dbReference type="ARBA" id="ARBA00023065"/>
    </source>
</evidence>
<dbReference type="GO" id="GO:0015297">
    <property type="term" value="F:antiporter activity"/>
    <property type="evidence" value="ECO:0007669"/>
    <property type="project" value="UniProtKB-KW"/>
</dbReference>
<keyword evidence="6 9" id="KW-1133">Transmembrane helix</keyword>
<evidence type="ECO:0000256" key="3">
    <source>
        <dbReference type="ARBA" id="ARBA00022449"/>
    </source>
</evidence>
<evidence type="ECO:0000256" key="1">
    <source>
        <dbReference type="ARBA" id="ARBA00004651"/>
    </source>
</evidence>
<dbReference type="AlphaFoldDB" id="A0A127PEP9"/>
<evidence type="ECO:0000256" key="2">
    <source>
        <dbReference type="ARBA" id="ARBA00022448"/>
    </source>
</evidence>
<dbReference type="Proteomes" id="UP000072421">
    <property type="component" value="Chromosome"/>
</dbReference>
<keyword evidence="3" id="KW-0050">Antiport</keyword>
<reference evidence="11 12" key="1">
    <citation type="submission" date="2015-11" db="EMBL/GenBank/DDBJ databases">
        <title>Exploring the genomic traits of fungus-feeding bacterial genus Collimonas.</title>
        <authorList>
            <person name="Song C."/>
            <person name="Schmidt R."/>
            <person name="de Jager V."/>
            <person name="Krzyzanowska D."/>
            <person name="Jongedijk E."/>
            <person name="Cankar K."/>
            <person name="Beekwilder J."/>
            <person name="van Veen A."/>
            <person name="de Boer W."/>
            <person name="van Veen J.A."/>
            <person name="Garbeva P."/>
        </authorList>
    </citation>
    <scope>NUCLEOTIDE SEQUENCE [LARGE SCALE GENOMIC DNA]</scope>
    <source>
        <strain evidence="11 12">Ter6</strain>
    </source>
</reference>
<proteinExistence type="predicted"/>
<keyword evidence="8 9" id="KW-0472">Membrane</keyword>
<evidence type="ECO:0000256" key="5">
    <source>
        <dbReference type="ARBA" id="ARBA00022692"/>
    </source>
</evidence>
<keyword evidence="2" id="KW-0813">Transport</keyword>
<feature type="transmembrane region" description="Helical" evidence="9">
    <location>
        <begin position="140"/>
        <end position="163"/>
    </location>
</feature>
<feature type="domain" description="Cation/H+ exchanger transmembrane" evidence="10">
    <location>
        <begin position="65"/>
        <end position="317"/>
    </location>
</feature>
<dbReference type="InterPro" id="IPR038770">
    <property type="entry name" value="Na+/solute_symporter_sf"/>
</dbReference>
<feature type="transmembrane region" description="Helical" evidence="9">
    <location>
        <begin position="209"/>
        <end position="231"/>
    </location>
</feature>
<comment type="subcellular location">
    <subcellularLocation>
        <location evidence="1">Cell membrane</location>
        <topology evidence="1">Multi-pass membrane protein</topology>
    </subcellularLocation>
</comment>
<feature type="transmembrane region" description="Helical" evidence="9">
    <location>
        <begin position="52"/>
        <end position="72"/>
    </location>
</feature>
<feature type="transmembrane region" description="Helical" evidence="9">
    <location>
        <begin position="423"/>
        <end position="444"/>
    </location>
</feature>
<gene>
    <name evidence="11" type="ORF">CFter6_3461</name>
</gene>
<dbReference type="InterPro" id="IPR006153">
    <property type="entry name" value="Cation/H_exchanger_TM"/>
</dbReference>
<dbReference type="Gene3D" id="1.20.1530.20">
    <property type="match status" value="1"/>
</dbReference>
<dbReference type="EMBL" id="CP013232">
    <property type="protein sequence ID" value="AMO96094.1"/>
    <property type="molecule type" value="Genomic_DNA"/>
</dbReference>
<dbReference type="Pfam" id="PF00999">
    <property type="entry name" value="Na_H_Exchanger"/>
    <property type="match status" value="1"/>
</dbReference>
<feature type="transmembrane region" description="Helical" evidence="9">
    <location>
        <begin position="237"/>
        <end position="259"/>
    </location>
</feature>
<dbReference type="RefSeq" id="WP_335340288.1">
    <property type="nucleotide sequence ID" value="NZ_CP013232.1"/>
</dbReference>
<evidence type="ECO:0000259" key="10">
    <source>
        <dbReference type="Pfam" id="PF00999"/>
    </source>
</evidence>
<evidence type="ECO:0000313" key="12">
    <source>
        <dbReference type="Proteomes" id="UP000072421"/>
    </source>
</evidence>
<keyword evidence="7" id="KW-0406">Ion transport</keyword>
<name>A0A127PEP9_9BURK</name>
<dbReference type="GO" id="GO:1902600">
    <property type="term" value="P:proton transmembrane transport"/>
    <property type="evidence" value="ECO:0007669"/>
    <property type="project" value="InterPro"/>
</dbReference>
<dbReference type="PANTHER" id="PTHR32507">
    <property type="entry name" value="NA(+)/H(+) ANTIPORTER 1"/>
    <property type="match status" value="1"/>
</dbReference>